<comment type="caution">
    <text evidence="2">The sequence shown here is derived from an EMBL/GenBank/DDBJ whole genome shotgun (WGS) entry which is preliminary data.</text>
</comment>
<dbReference type="Proteomes" id="UP000240542">
    <property type="component" value="Unassembled WGS sequence"/>
</dbReference>
<evidence type="ECO:0000313" key="2">
    <source>
        <dbReference type="EMBL" id="PSK86235.1"/>
    </source>
</evidence>
<dbReference type="EMBL" id="PYGA01000035">
    <property type="protein sequence ID" value="PSK86235.1"/>
    <property type="molecule type" value="Genomic_DNA"/>
</dbReference>
<name>A0A2P8CMN7_9ACTN</name>
<sequence>MTNTTDHPGTHRVRDSRRRRPSRIRPYLPRRTGAVQP</sequence>
<evidence type="ECO:0000256" key="1">
    <source>
        <dbReference type="SAM" id="MobiDB-lite"/>
    </source>
</evidence>
<proteinExistence type="predicted"/>
<feature type="compositionally biased region" description="Basic residues" evidence="1">
    <location>
        <begin position="14"/>
        <end position="23"/>
    </location>
</feature>
<reference evidence="2 3" key="1">
    <citation type="submission" date="2018-03" db="EMBL/GenBank/DDBJ databases">
        <title>Genomic Encyclopedia of Archaeal and Bacterial Type Strains, Phase II (KMG-II): from individual species to whole genera.</title>
        <authorList>
            <person name="Goeker M."/>
        </authorList>
    </citation>
    <scope>NUCLEOTIDE SEQUENCE [LARGE SCALE GENOMIC DNA]</scope>
    <source>
        <strain evidence="2 3">DSM 45312</strain>
    </source>
</reference>
<organism evidence="2 3">
    <name type="scientific">Murinocardiopsis flavida</name>
    <dbReference type="NCBI Taxonomy" id="645275"/>
    <lineage>
        <taxon>Bacteria</taxon>
        <taxon>Bacillati</taxon>
        <taxon>Actinomycetota</taxon>
        <taxon>Actinomycetes</taxon>
        <taxon>Streptosporangiales</taxon>
        <taxon>Nocardiopsidaceae</taxon>
        <taxon>Murinocardiopsis</taxon>
    </lineage>
</organism>
<gene>
    <name evidence="2" type="ORF">CLV63_1354</name>
</gene>
<keyword evidence="3" id="KW-1185">Reference proteome</keyword>
<evidence type="ECO:0000313" key="3">
    <source>
        <dbReference type="Proteomes" id="UP000240542"/>
    </source>
</evidence>
<protein>
    <submittedName>
        <fullName evidence="2">Uncharacterized protein</fullName>
    </submittedName>
</protein>
<accession>A0A2P8CMN7</accession>
<feature type="region of interest" description="Disordered" evidence="1">
    <location>
        <begin position="1"/>
        <end position="37"/>
    </location>
</feature>
<dbReference type="AlphaFoldDB" id="A0A2P8CMN7"/>